<dbReference type="PANTHER" id="PTHR44845:SF7">
    <property type="entry name" value="PLIPASTATIN SYNTHASE SUBUNIT D"/>
    <property type="match status" value="1"/>
</dbReference>
<dbReference type="InterPro" id="IPR045851">
    <property type="entry name" value="AMP-bd_C_sf"/>
</dbReference>
<dbReference type="OrthoDB" id="9765680at2"/>
<evidence type="ECO:0000313" key="5">
    <source>
        <dbReference type="EMBL" id="QFG00393.1"/>
    </source>
</evidence>
<dbReference type="SUPFAM" id="SSF47336">
    <property type="entry name" value="ACP-like"/>
    <property type="match status" value="1"/>
</dbReference>
<dbReference type="Gene3D" id="3.40.50.980">
    <property type="match status" value="2"/>
</dbReference>
<dbReference type="Gene3D" id="2.30.38.10">
    <property type="entry name" value="Luciferase, Domain 3"/>
    <property type="match status" value="1"/>
</dbReference>
<keyword evidence="2" id="KW-0596">Phosphopantetheine</keyword>
<dbReference type="InterPro" id="IPR000873">
    <property type="entry name" value="AMP-dep_synth/lig_dom"/>
</dbReference>
<evidence type="ECO:0000313" key="6">
    <source>
        <dbReference type="Proteomes" id="UP000325517"/>
    </source>
</evidence>
<reference evidence="5 6" key="1">
    <citation type="submission" date="2018-07" db="EMBL/GenBank/DDBJ databases">
        <title>Complete genome sequence of Psychrobacillus sp. PB01, isolated from iceberg, and comparative genome analysis of Psychrobacillus strains.</title>
        <authorList>
            <person name="Lee P.C."/>
        </authorList>
    </citation>
    <scope>NUCLEOTIDE SEQUENCE [LARGE SCALE GENOMIC DNA]</scope>
    <source>
        <strain evidence="5 6">PB01</strain>
    </source>
</reference>
<gene>
    <name evidence="5" type="ORF">PB01_17155</name>
</gene>
<dbReference type="PROSITE" id="PS50075">
    <property type="entry name" value="CARRIER"/>
    <property type="match status" value="1"/>
</dbReference>
<dbReference type="KEGG" id="psyo:PB01_17155"/>
<dbReference type="Gene3D" id="3.30.300.30">
    <property type="match status" value="1"/>
</dbReference>
<dbReference type="Pfam" id="PF00501">
    <property type="entry name" value="AMP-binding"/>
    <property type="match status" value="1"/>
</dbReference>
<evidence type="ECO:0000259" key="4">
    <source>
        <dbReference type="PROSITE" id="PS50075"/>
    </source>
</evidence>
<keyword evidence="6" id="KW-1185">Reference proteome</keyword>
<dbReference type="NCBIfam" id="TIGR01733">
    <property type="entry name" value="AA-adenyl-dom"/>
    <property type="match status" value="1"/>
</dbReference>
<dbReference type="FunFam" id="3.40.50.12780:FF:000012">
    <property type="entry name" value="Non-ribosomal peptide synthetase"/>
    <property type="match status" value="1"/>
</dbReference>
<dbReference type="InterPro" id="IPR009081">
    <property type="entry name" value="PP-bd_ACP"/>
</dbReference>
<dbReference type="SUPFAM" id="SSF56801">
    <property type="entry name" value="Acetyl-CoA synthetase-like"/>
    <property type="match status" value="1"/>
</dbReference>
<dbReference type="InterPro" id="IPR010071">
    <property type="entry name" value="AA_adenyl_dom"/>
</dbReference>
<dbReference type="InterPro" id="IPR036736">
    <property type="entry name" value="ACP-like_sf"/>
</dbReference>
<evidence type="ECO:0000256" key="3">
    <source>
        <dbReference type="ARBA" id="ARBA00022553"/>
    </source>
</evidence>
<keyword evidence="3" id="KW-0597">Phosphoprotein</keyword>
<sequence length="593" mass="67932">MLLEDNKSLYSRLENIFEEVVKNNNTKIAISHNGRYLSYAELNSRANQVAYHLQNIGIKSNERVAICSERSIELIIVILGILKAGATYVPIDPELPTDRKKYLISDTESKVVIGMNLEEWASNNTINISLDDNFIPFNKYPTKNLNSINSFNEETVCIMYTSGSTGIPKGVMLTHKGIVNVLNAKQKEHRLSDDKTLHKAPFSFDASIWEIFLTLLTGSELVLADPHGQKDIPYLIDLIIKKKITTIHFIPAMLNLFLDEENVKECKSLRRVLCGGEKLPANLIDKFNKKFDIPLFNRYGPTETSICVSWWKCDRESSEVIPIGQPIQNMKFYLLNEKLESVLEGEIGELYIAGVGLAKGYVNQEQLTKEKFIINPFNDKDFPYIYKTGDLVREIQNGTYEFVGRNDNQVKLRGFRIEISEIENTINKFEGILNSVVLINSNSIEKHNIIACILGQENPRLKEYLQKKLPSFMVPTKFIWLNEWPLNSNGKIDKNLLAEKYLEFRIENEKQKDVTSPEEILNTISRIWMKVLDLQHIDKEADFFELGGHSLLATQIISRIKKELEIKIPIATLFECSILEEFSDEVLTLTNNR</sequence>
<dbReference type="AlphaFoldDB" id="A0A5J6SS47"/>
<protein>
    <submittedName>
        <fullName evidence="5">Amino acid adenylation domain-containing protein</fullName>
    </submittedName>
</protein>
<dbReference type="Gene3D" id="1.10.1200.10">
    <property type="entry name" value="ACP-like"/>
    <property type="match status" value="1"/>
</dbReference>
<dbReference type="FunFam" id="3.40.50.980:FF:000001">
    <property type="entry name" value="Non-ribosomal peptide synthetase"/>
    <property type="match status" value="1"/>
</dbReference>
<dbReference type="InterPro" id="IPR006162">
    <property type="entry name" value="Ppantetheine_attach_site"/>
</dbReference>
<organism evidence="5 6">
    <name type="scientific">Psychrobacillus glaciei</name>
    <dbReference type="NCBI Taxonomy" id="2283160"/>
    <lineage>
        <taxon>Bacteria</taxon>
        <taxon>Bacillati</taxon>
        <taxon>Bacillota</taxon>
        <taxon>Bacilli</taxon>
        <taxon>Bacillales</taxon>
        <taxon>Bacillaceae</taxon>
        <taxon>Psychrobacillus</taxon>
    </lineage>
</organism>
<comment type="similarity">
    <text evidence="1">Belongs to the ATP-dependent AMP-binding enzyme family.</text>
</comment>
<evidence type="ECO:0000256" key="1">
    <source>
        <dbReference type="ARBA" id="ARBA00006432"/>
    </source>
</evidence>
<dbReference type="FunFam" id="3.40.50.980:FF:000002">
    <property type="entry name" value="Enterobactin synthetase component F"/>
    <property type="match status" value="1"/>
</dbReference>
<dbReference type="Pfam" id="PF00550">
    <property type="entry name" value="PP-binding"/>
    <property type="match status" value="1"/>
</dbReference>
<proteinExistence type="inferred from homology"/>
<dbReference type="PROSITE" id="PS00455">
    <property type="entry name" value="AMP_BINDING"/>
    <property type="match status" value="1"/>
</dbReference>
<name>A0A5J6SS47_9BACI</name>
<dbReference type="EMBL" id="CP031223">
    <property type="protein sequence ID" value="QFG00393.1"/>
    <property type="molecule type" value="Genomic_DNA"/>
</dbReference>
<dbReference type="PANTHER" id="PTHR44845">
    <property type="entry name" value="CARRIER DOMAIN-CONTAINING PROTEIN"/>
    <property type="match status" value="1"/>
</dbReference>
<dbReference type="RefSeq" id="WP_151701276.1">
    <property type="nucleotide sequence ID" value="NZ_CP031223.1"/>
</dbReference>
<accession>A0A5J6SS47</accession>
<dbReference type="Proteomes" id="UP000325517">
    <property type="component" value="Chromosome"/>
</dbReference>
<dbReference type="PROSITE" id="PS00012">
    <property type="entry name" value="PHOSPHOPANTETHEINE"/>
    <property type="match status" value="1"/>
</dbReference>
<dbReference type="CDD" id="cd05930">
    <property type="entry name" value="A_NRPS"/>
    <property type="match status" value="1"/>
</dbReference>
<evidence type="ECO:0000256" key="2">
    <source>
        <dbReference type="ARBA" id="ARBA00022450"/>
    </source>
</evidence>
<dbReference type="InterPro" id="IPR020845">
    <property type="entry name" value="AMP-binding_CS"/>
</dbReference>
<feature type="domain" description="Carrier" evidence="4">
    <location>
        <begin position="515"/>
        <end position="590"/>
    </location>
</feature>